<evidence type="ECO:0000256" key="5">
    <source>
        <dbReference type="SAM" id="Coils"/>
    </source>
</evidence>
<dbReference type="PRINTS" id="PR00344">
    <property type="entry name" value="BCTRLSENSOR"/>
</dbReference>
<feature type="domain" description="PAS" evidence="8">
    <location>
        <begin position="58"/>
        <end position="127"/>
    </location>
</feature>
<dbReference type="PROSITE" id="PS50109">
    <property type="entry name" value="HIS_KIN"/>
    <property type="match status" value="1"/>
</dbReference>
<evidence type="ECO:0000259" key="8">
    <source>
        <dbReference type="PROSITE" id="PS50112"/>
    </source>
</evidence>
<dbReference type="InterPro" id="IPR000700">
    <property type="entry name" value="PAS-assoc_C"/>
</dbReference>
<dbReference type="Gene3D" id="3.30.565.10">
    <property type="entry name" value="Histidine kinase-like ATPase, C-terminal domain"/>
    <property type="match status" value="1"/>
</dbReference>
<feature type="modified residue" description="4-aspartylphosphate" evidence="4">
    <location>
        <position position="529"/>
    </location>
</feature>
<dbReference type="PROSITE" id="PS50112">
    <property type="entry name" value="PAS"/>
    <property type="match status" value="1"/>
</dbReference>
<keyword evidence="5" id="KW-0175">Coiled coil</keyword>
<dbReference type="Gene3D" id="3.40.50.2300">
    <property type="match status" value="1"/>
</dbReference>
<dbReference type="SUPFAM" id="SSF52172">
    <property type="entry name" value="CheY-like"/>
    <property type="match status" value="1"/>
</dbReference>
<accession>A0A6L9MNG9</accession>
<dbReference type="PANTHER" id="PTHR43065">
    <property type="entry name" value="SENSOR HISTIDINE KINASE"/>
    <property type="match status" value="1"/>
</dbReference>
<dbReference type="InterPro" id="IPR001789">
    <property type="entry name" value="Sig_transdc_resp-reg_receiver"/>
</dbReference>
<dbReference type="CDD" id="cd00130">
    <property type="entry name" value="PAS"/>
    <property type="match status" value="1"/>
</dbReference>
<comment type="caution">
    <text evidence="10">The sequence shown here is derived from an EMBL/GenBank/DDBJ whole genome shotgun (WGS) entry which is preliminary data.</text>
</comment>
<evidence type="ECO:0000256" key="1">
    <source>
        <dbReference type="ARBA" id="ARBA00000085"/>
    </source>
</evidence>
<sequence length="596" mass="64498">MPGDIAPADLRAAVRELLEASRKERELSGLYSRVNAVIAAKGNNHSPEDSRRRQLVVAERYLAAILTHAPEALFATDAEGKVVQLNRAAERLFAVESQHVGDPVADLFAQESRVRVVALVDRAVAGEIVEGEEAQIVSVEGASRTVEVSIAPVLGPAGAIEGLSFGARDITQRLKAEQALREFASRLEERVAERTEELAEANRTLMTEMHRRENAEGQIRQMQKMEAVGQLTGGIAHDFNNMLAVVIGGLNLVQRRLAKGDTDVHKFIAGAMEGANRAAALTQRLLAFSRQQPLSPQALNANQMVSDMSDLLRRTLGEVIEMETVLAGGLWRTHADPGQLENAIVNLAVNARDAMPEGGHLTIETANCHLDDAYADEHDVPAGQYVMVAVTDTGIGMPPEVVAKAFDPFFTTKGVGKGTGLGLSQVFGFVRQSGGHVKIYSEPGQGTTIKIYLPRFYGPAESFQRPVKQSLPRGSSSEVILLVEDDDRVRELAVQMLRDLGYGVVAASGGTEGLLALNEHPEVSLLFTDVVMPGMNGRELAEEARRRRPDLKVLFTTGYTRNAVVHNGVLDPGVNLLQKPATLEQMATKIRSVLDG</sequence>
<dbReference type="PANTHER" id="PTHR43065:SF49">
    <property type="entry name" value="HISTIDINE KINASE"/>
    <property type="match status" value="1"/>
</dbReference>
<feature type="domain" description="PAC" evidence="9">
    <location>
        <begin position="130"/>
        <end position="182"/>
    </location>
</feature>
<dbReference type="Pfam" id="PF02518">
    <property type="entry name" value="HATPase_c"/>
    <property type="match status" value="1"/>
</dbReference>
<dbReference type="InterPro" id="IPR003661">
    <property type="entry name" value="HisK_dim/P_dom"/>
</dbReference>
<dbReference type="GO" id="GO:0000155">
    <property type="term" value="F:phosphorelay sensor kinase activity"/>
    <property type="evidence" value="ECO:0007669"/>
    <property type="project" value="InterPro"/>
</dbReference>
<dbReference type="SUPFAM" id="SSF47384">
    <property type="entry name" value="Homodimeric domain of signal transducing histidine kinase"/>
    <property type="match status" value="1"/>
</dbReference>
<comment type="catalytic activity">
    <reaction evidence="1">
        <text>ATP + protein L-histidine = ADP + protein N-phospho-L-histidine.</text>
        <dbReference type="EC" id="2.7.13.3"/>
    </reaction>
</comment>
<feature type="coiled-coil region" evidence="5">
    <location>
        <begin position="184"/>
        <end position="218"/>
    </location>
</feature>
<dbReference type="Pfam" id="PF00072">
    <property type="entry name" value="Response_reg"/>
    <property type="match status" value="1"/>
</dbReference>
<keyword evidence="11" id="KW-1185">Reference proteome</keyword>
<dbReference type="Gene3D" id="1.10.287.130">
    <property type="match status" value="1"/>
</dbReference>
<reference evidence="10 11" key="1">
    <citation type="submission" date="2020-01" db="EMBL/GenBank/DDBJ databases">
        <title>Genomes of bacteria type strains.</title>
        <authorList>
            <person name="Chen J."/>
            <person name="Zhu S."/>
            <person name="Chen J."/>
        </authorList>
    </citation>
    <scope>NUCLEOTIDE SEQUENCE [LARGE SCALE GENOMIC DNA]</scope>
    <source>
        <strain evidence="10 11">KCTC 52919</strain>
    </source>
</reference>
<evidence type="ECO:0000259" key="9">
    <source>
        <dbReference type="PROSITE" id="PS50113"/>
    </source>
</evidence>
<evidence type="ECO:0000256" key="3">
    <source>
        <dbReference type="ARBA" id="ARBA00022553"/>
    </source>
</evidence>
<evidence type="ECO:0000256" key="2">
    <source>
        <dbReference type="ARBA" id="ARBA00012438"/>
    </source>
</evidence>
<evidence type="ECO:0000313" key="10">
    <source>
        <dbReference type="EMBL" id="NDV89050.1"/>
    </source>
</evidence>
<dbReference type="EMBL" id="JAAAMJ010000026">
    <property type="protein sequence ID" value="NDV89050.1"/>
    <property type="molecule type" value="Genomic_DNA"/>
</dbReference>
<dbReference type="SMART" id="SM00448">
    <property type="entry name" value="REC"/>
    <property type="match status" value="1"/>
</dbReference>
<dbReference type="PROSITE" id="PS50113">
    <property type="entry name" value="PAC"/>
    <property type="match status" value="1"/>
</dbReference>
<dbReference type="Proteomes" id="UP000476332">
    <property type="component" value="Unassembled WGS sequence"/>
</dbReference>
<dbReference type="InterPro" id="IPR036890">
    <property type="entry name" value="HATPase_C_sf"/>
</dbReference>
<dbReference type="SMART" id="SM00387">
    <property type="entry name" value="HATPase_c"/>
    <property type="match status" value="1"/>
</dbReference>
<dbReference type="InterPro" id="IPR035965">
    <property type="entry name" value="PAS-like_dom_sf"/>
</dbReference>
<feature type="domain" description="Response regulatory" evidence="7">
    <location>
        <begin position="479"/>
        <end position="594"/>
    </location>
</feature>
<keyword evidence="3 4" id="KW-0597">Phosphoprotein</keyword>
<dbReference type="InterPro" id="IPR013656">
    <property type="entry name" value="PAS_4"/>
</dbReference>
<evidence type="ECO:0000256" key="4">
    <source>
        <dbReference type="PROSITE-ProRule" id="PRU00169"/>
    </source>
</evidence>
<organism evidence="10 11">
    <name type="scientific">Aurantimonas aggregata</name>
    <dbReference type="NCBI Taxonomy" id="2047720"/>
    <lineage>
        <taxon>Bacteria</taxon>
        <taxon>Pseudomonadati</taxon>
        <taxon>Pseudomonadota</taxon>
        <taxon>Alphaproteobacteria</taxon>
        <taxon>Hyphomicrobiales</taxon>
        <taxon>Aurantimonadaceae</taxon>
        <taxon>Aurantimonas</taxon>
    </lineage>
</organism>
<protein>
    <recommendedName>
        <fullName evidence="2">histidine kinase</fullName>
        <ecNumber evidence="2">2.7.13.3</ecNumber>
    </recommendedName>
</protein>
<dbReference type="SMART" id="SM00388">
    <property type="entry name" value="HisKA"/>
    <property type="match status" value="1"/>
</dbReference>
<dbReference type="EC" id="2.7.13.3" evidence="2"/>
<dbReference type="SMART" id="SM00091">
    <property type="entry name" value="PAS"/>
    <property type="match status" value="1"/>
</dbReference>
<dbReference type="InterPro" id="IPR011006">
    <property type="entry name" value="CheY-like_superfamily"/>
</dbReference>
<dbReference type="InterPro" id="IPR000014">
    <property type="entry name" value="PAS"/>
</dbReference>
<dbReference type="PROSITE" id="PS50110">
    <property type="entry name" value="RESPONSE_REGULATORY"/>
    <property type="match status" value="1"/>
</dbReference>
<dbReference type="Gene3D" id="3.30.450.20">
    <property type="entry name" value="PAS domain"/>
    <property type="match status" value="1"/>
</dbReference>
<dbReference type="CDD" id="cd16919">
    <property type="entry name" value="HATPase_CckA-like"/>
    <property type="match status" value="1"/>
</dbReference>
<dbReference type="SUPFAM" id="SSF55785">
    <property type="entry name" value="PYP-like sensor domain (PAS domain)"/>
    <property type="match status" value="1"/>
</dbReference>
<dbReference type="InterPro" id="IPR004358">
    <property type="entry name" value="Sig_transdc_His_kin-like_C"/>
</dbReference>
<dbReference type="CDD" id="cd18161">
    <property type="entry name" value="REC_hyHK_blue-like"/>
    <property type="match status" value="1"/>
</dbReference>
<evidence type="ECO:0000259" key="6">
    <source>
        <dbReference type="PROSITE" id="PS50109"/>
    </source>
</evidence>
<gene>
    <name evidence="10" type="ORF">GTW51_20440</name>
</gene>
<dbReference type="InterPro" id="IPR005467">
    <property type="entry name" value="His_kinase_dom"/>
</dbReference>
<dbReference type="InterPro" id="IPR036097">
    <property type="entry name" value="HisK_dim/P_sf"/>
</dbReference>
<name>A0A6L9MNG9_9HYPH</name>
<dbReference type="Pfam" id="PF08448">
    <property type="entry name" value="PAS_4"/>
    <property type="match status" value="1"/>
</dbReference>
<dbReference type="NCBIfam" id="TIGR00229">
    <property type="entry name" value="sensory_box"/>
    <property type="match status" value="1"/>
</dbReference>
<dbReference type="SUPFAM" id="SSF55874">
    <property type="entry name" value="ATPase domain of HSP90 chaperone/DNA topoisomerase II/histidine kinase"/>
    <property type="match status" value="1"/>
</dbReference>
<evidence type="ECO:0000259" key="7">
    <source>
        <dbReference type="PROSITE" id="PS50110"/>
    </source>
</evidence>
<proteinExistence type="predicted"/>
<dbReference type="AlphaFoldDB" id="A0A6L9MNG9"/>
<feature type="domain" description="Histidine kinase" evidence="6">
    <location>
        <begin position="234"/>
        <end position="457"/>
    </location>
</feature>
<dbReference type="InterPro" id="IPR003594">
    <property type="entry name" value="HATPase_dom"/>
</dbReference>
<evidence type="ECO:0000313" key="11">
    <source>
        <dbReference type="Proteomes" id="UP000476332"/>
    </source>
</evidence>